<dbReference type="RefSeq" id="WP_074635293.1">
    <property type="nucleotide sequence ID" value="NZ_FNNB01000003.1"/>
</dbReference>
<proteinExistence type="predicted"/>
<organism evidence="1 2">
    <name type="scientific">Sulfitobacter pontiacus</name>
    <dbReference type="NCBI Taxonomy" id="60137"/>
    <lineage>
        <taxon>Bacteria</taxon>
        <taxon>Pseudomonadati</taxon>
        <taxon>Pseudomonadota</taxon>
        <taxon>Alphaproteobacteria</taxon>
        <taxon>Rhodobacterales</taxon>
        <taxon>Roseobacteraceae</taxon>
        <taxon>Sulfitobacter</taxon>
    </lineage>
</organism>
<gene>
    <name evidence="1" type="ORF">SAMN04488041_103138</name>
</gene>
<dbReference type="Proteomes" id="UP000183076">
    <property type="component" value="Unassembled WGS sequence"/>
</dbReference>
<evidence type="ECO:0000313" key="2">
    <source>
        <dbReference type="Proteomes" id="UP000183076"/>
    </source>
</evidence>
<sequence length="89" mass="10230">MHAATMSSDRLRRVNKLLSDRKPHSTREITRRAHVCAINSCVAELRQLGAEIVCERQHINGKFIFFYTMLTPPEDAPENDQTLDFTDDV</sequence>
<evidence type="ECO:0000313" key="1">
    <source>
        <dbReference type="EMBL" id="SDW74984.1"/>
    </source>
</evidence>
<evidence type="ECO:0008006" key="3">
    <source>
        <dbReference type="Google" id="ProtNLM"/>
    </source>
</evidence>
<dbReference type="STRING" id="60137.SAMN04488041_103138"/>
<name>A0A1H2W403_9RHOB</name>
<protein>
    <recommendedName>
        <fullName evidence="3">Helix-turn-helix domain-containing protein</fullName>
    </recommendedName>
</protein>
<accession>A0A1H2W403</accession>
<dbReference type="AlphaFoldDB" id="A0A1H2W403"/>
<dbReference type="EMBL" id="FNNB01000003">
    <property type="protein sequence ID" value="SDW74984.1"/>
    <property type="molecule type" value="Genomic_DNA"/>
</dbReference>
<reference evidence="2" key="1">
    <citation type="submission" date="2016-10" db="EMBL/GenBank/DDBJ databases">
        <authorList>
            <person name="Varghese N."/>
            <person name="Submissions S."/>
        </authorList>
    </citation>
    <scope>NUCLEOTIDE SEQUENCE [LARGE SCALE GENOMIC DNA]</scope>
    <source>
        <strain evidence="2">DSM 10014</strain>
    </source>
</reference>